<sequence length="158" mass="18133">MSALMTEDAAFAVCLHFTPCACFAHFFIIFSFPHLFMISLTVSMRAIYIFFLINTFSPPYCRLPLFFFLFPSNTLLSHRVKTLNIERNLNQHTQEACFTHISNPLFKKTFRHVYTDKKVELSFTPDPTKELVLPGAQNSHSATKLHNGRANIESQAII</sequence>
<keyword evidence="1" id="KW-0472">Membrane</keyword>
<dbReference type="Proteomes" id="UP000326198">
    <property type="component" value="Unassembled WGS sequence"/>
</dbReference>
<proteinExistence type="predicted"/>
<accession>A0A5N7AQ42</accession>
<organism evidence="2 3">
    <name type="scientific">Aspergillus bertholletiae</name>
    <dbReference type="NCBI Taxonomy" id="1226010"/>
    <lineage>
        <taxon>Eukaryota</taxon>
        <taxon>Fungi</taxon>
        <taxon>Dikarya</taxon>
        <taxon>Ascomycota</taxon>
        <taxon>Pezizomycotina</taxon>
        <taxon>Eurotiomycetes</taxon>
        <taxon>Eurotiomycetidae</taxon>
        <taxon>Eurotiales</taxon>
        <taxon>Aspergillaceae</taxon>
        <taxon>Aspergillus</taxon>
        <taxon>Aspergillus subgen. Circumdati</taxon>
    </lineage>
</organism>
<keyword evidence="1" id="KW-1133">Transmembrane helix</keyword>
<dbReference type="AlphaFoldDB" id="A0A5N7AQ42"/>
<reference evidence="2 3" key="1">
    <citation type="submission" date="2019-04" db="EMBL/GenBank/DDBJ databases">
        <title>Friends and foes A comparative genomics studyof 23 Aspergillus species from section Flavi.</title>
        <authorList>
            <consortium name="DOE Joint Genome Institute"/>
            <person name="Kjaerbolling I."/>
            <person name="Vesth T."/>
            <person name="Frisvad J.C."/>
            <person name="Nybo J.L."/>
            <person name="Theobald S."/>
            <person name="Kildgaard S."/>
            <person name="Isbrandt T."/>
            <person name="Kuo A."/>
            <person name="Sato A."/>
            <person name="Lyhne E.K."/>
            <person name="Kogle M.E."/>
            <person name="Wiebenga A."/>
            <person name="Kun R.S."/>
            <person name="Lubbers R.J."/>
            <person name="Makela M.R."/>
            <person name="Barry K."/>
            <person name="Chovatia M."/>
            <person name="Clum A."/>
            <person name="Daum C."/>
            <person name="Haridas S."/>
            <person name="He G."/>
            <person name="LaButti K."/>
            <person name="Lipzen A."/>
            <person name="Mondo S."/>
            <person name="Riley R."/>
            <person name="Salamov A."/>
            <person name="Simmons B.A."/>
            <person name="Magnuson J.K."/>
            <person name="Henrissat B."/>
            <person name="Mortensen U.H."/>
            <person name="Larsen T.O."/>
            <person name="Devries R.P."/>
            <person name="Grigoriev I.V."/>
            <person name="Machida M."/>
            <person name="Baker S.E."/>
            <person name="Andersen M.R."/>
        </authorList>
    </citation>
    <scope>NUCLEOTIDE SEQUENCE [LARGE SCALE GENOMIC DNA]</scope>
    <source>
        <strain evidence="2 3">IBT 29228</strain>
    </source>
</reference>
<name>A0A5N7AQ42_9EURO</name>
<evidence type="ECO:0000256" key="1">
    <source>
        <dbReference type="SAM" id="Phobius"/>
    </source>
</evidence>
<feature type="transmembrane region" description="Helical" evidence="1">
    <location>
        <begin position="9"/>
        <end position="29"/>
    </location>
</feature>
<evidence type="ECO:0000313" key="3">
    <source>
        <dbReference type="Proteomes" id="UP000326198"/>
    </source>
</evidence>
<gene>
    <name evidence="2" type="ORF">BDV26DRAFT_112382</name>
</gene>
<keyword evidence="3" id="KW-1185">Reference proteome</keyword>
<protein>
    <submittedName>
        <fullName evidence="2">Uncharacterized protein</fullName>
    </submittedName>
</protein>
<keyword evidence="1" id="KW-0812">Transmembrane</keyword>
<evidence type="ECO:0000313" key="2">
    <source>
        <dbReference type="EMBL" id="KAE8371962.1"/>
    </source>
</evidence>
<dbReference type="EMBL" id="ML736384">
    <property type="protein sequence ID" value="KAE8371962.1"/>
    <property type="molecule type" value="Genomic_DNA"/>
</dbReference>